<dbReference type="PROSITE" id="PS51725">
    <property type="entry name" value="ABM"/>
    <property type="match status" value="1"/>
</dbReference>
<accession>A0A318HPL2</accession>
<dbReference type="InterPro" id="IPR007138">
    <property type="entry name" value="ABM_dom"/>
</dbReference>
<organism evidence="2 3">
    <name type="scientific">Mycolicibacterium moriokaense</name>
    <dbReference type="NCBI Taxonomy" id="39691"/>
    <lineage>
        <taxon>Bacteria</taxon>
        <taxon>Bacillati</taxon>
        <taxon>Actinomycetota</taxon>
        <taxon>Actinomycetes</taxon>
        <taxon>Mycobacteriales</taxon>
        <taxon>Mycobacteriaceae</taxon>
        <taxon>Mycolicibacterium</taxon>
    </lineage>
</organism>
<dbReference type="RefSeq" id="WP_110316479.1">
    <property type="nucleotide sequence ID" value="NZ_QJJU01000007.1"/>
</dbReference>
<dbReference type="SUPFAM" id="SSF54909">
    <property type="entry name" value="Dimeric alpha+beta barrel"/>
    <property type="match status" value="1"/>
</dbReference>
<reference evidence="2 3" key="2">
    <citation type="submission" date="2018-06" db="EMBL/GenBank/DDBJ databases">
        <title>Sequencing of bacterial isolates from soil warming experiment in Harvard Forest, Massachusetts, USA.</title>
        <authorList>
            <person name="Deangelis K.PhD."/>
        </authorList>
    </citation>
    <scope>NUCLEOTIDE SEQUENCE [LARGE SCALE GENOMIC DNA]</scope>
    <source>
        <strain evidence="2 3">GAS496</strain>
    </source>
</reference>
<evidence type="ECO:0000313" key="2">
    <source>
        <dbReference type="EMBL" id="PXX08854.1"/>
    </source>
</evidence>
<reference evidence="3" key="1">
    <citation type="submission" date="2018-05" db="EMBL/GenBank/DDBJ databases">
        <authorList>
            <person name="Deangelis K."/>
            <person name="Huntemann M."/>
            <person name="Clum A."/>
            <person name="Pillay M."/>
            <person name="Palaniappan K."/>
            <person name="Varghese N."/>
            <person name="Mikhailova N."/>
            <person name="Stamatis D."/>
            <person name="Reddy T."/>
            <person name="Daum C."/>
            <person name="Shapiro N."/>
            <person name="Ivanova N."/>
            <person name="Kyrpides N."/>
            <person name="Woyke T."/>
        </authorList>
    </citation>
    <scope>NUCLEOTIDE SEQUENCE [LARGE SCALE GENOMIC DNA]</scope>
    <source>
        <strain evidence="3">GAS496</strain>
    </source>
</reference>
<keyword evidence="2" id="KW-0503">Monooxygenase</keyword>
<protein>
    <submittedName>
        <fullName evidence="2">Quinol monooxygenase YgiN</fullName>
    </submittedName>
</protein>
<dbReference type="GO" id="GO:0004497">
    <property type="term" value="F:monooxygenase activity"/>
    <property type="evidence" value="ECO:0007669"/>
    <property type="project" value="UniProtKB-KW"/>
</dbReference>
<keyword evidence="2" id="KW-0560">Oxidoreductase</keyword>
<keyword evidence="3" id="KW-1185">Reference proteome</keyword>
<proteinExistence type="predicted"/>
<name>A0A318HPL2_9MYCO</name>
<dbReference type="InterPro" id="IPR011008">
    <property type="entry name" value="Dimeric_a/b-barrel"/>
</dbReference>
<gene>
    <name evidence="2" type="ORF">C8E89_107159</name>
</gene>
<dbReference type="Gene3D" id="3.30.70.100">
    <property type="match status" value="1"/>
</dbReference>
<dbReference type="Proteomes" id="UP000247781">
    <property type="component" value="Unassembled WGS sequence"/>
</dbReference>
<evidence type="ECO:0000259" key="1">
    <source>
        <dbReference type="PROSITE" id="PS51725"/>
    </source>
</evidence>
<feature type="domain" description="ABM" evidence="1">
    <location>
        <begin position="2"/>
        <end position="91"/>
    </location>
</feature>
<comment type="caution">
    <text evidence="2">The sequence shown here is derived from an EMBL/GenBank/DDBJ whole genome shotgun (WGS) entry which is preliminary data.</text>
</comment>
<dbReference type="AlphaFoldDB" id="A0A318HPL2"/>
<sequence length="102" mass="12408">MTIEYIRYRIDEDRREQFVNAYLTAAEALDDSPYCLAYELSHCEEEPERFVLRIQWTSTDDHLGKFRPSEQFRRFFPPIKPYVDDIEEMQHYQPVEALTRIK</sequence>
<dbReference type="Pfam" id="PF03992">
    <property type="entry name" value="ABM"/>
    <property type="match status" value="1"/>
</dbReference>
<evidence type="ECO:0000313" key="3">
    <source>
        <dbReference type="Proteomes" id="UP000247781"/>
    </source>
</evidence>
<dbReference type="EMBL" id="QJJU01000007">
    <property type="protein sequence ID" value="PXX08854.1"/>
    <property type="molecule type" value="Genomic_DNA"/>
</dbReference>
<dbReference type="OrthoDB" id="9798157at2"/>